<evidence type="ECO:0000256" key="2">
    <source>
        <dbReference type="ARBA" id="ARBA00022617"/>
    </source>
</evidence>
<dbReference type="PRINTS" id="PR00606">
    <property type="entry name" value="CYTCHROMECID"/>
</dbReference>
<keyword evidence="5 6" id="KW-0408">Iron</keyword>
<comment type="PTM">
    <text evidence="6">Binds 1 heme c group covalently per subunit.</text>
</comment>
<evidence type="ECO:0000256" key="6">
    <source>
        <dbReference type="PIRSR" id="PIRSR602324-1"/>
    </source>
</evidence>
<keyword evidence="2 6" id="KW-0349">Heme</keyword>
<dbReference type="InterPro" id="IPR009056">
    <property type="entry name" value="Cyt_c-like_dom"/>
</dbReference>
<evidence type="ECO:0000313" key="8">
    <source>
        <dbReference type="Proteomes" id="UP000282597"/>
    </source>
</evidence>
<dbReference type="Gene3D" id="1.10.760.10">
    <property type="entry name" value="Cytochrome c-like domain"/>
    <property type="match status" value="1"/>
</dbReference>
<keyword evidence="3 6" id="KW-0479">Metal-binding</keyword>
<dbReference type="GO" id="GO:0005506">
    <property type="term" value="F:iron ion binding"/>
    <property type="evidence" value="ECO:0007669"/>
    <property type="project" value="InterPro"/>
</dbReference>
<evidence type="ECO:0000256" key="4">
    <source>
        <dbReference type="ARBA" id="ARBA00022982"/>
    </source>
</evidence>
<protein>
    <submittedName>
        <fullName evidence="7">Cytochrome C, class I</fullName>
    </submittedName>
</protein>
<gene>
    <name evidence="7" type="ORF">MCB1EB_2278</name>
</gene>
<dbReference type="InterPro" id="IPR002324">
    <property type="entry name" value="Cyt_c_ID"/>
</dbReference>
<dbReference type="KEGG" id="mcys:MCB1EB_2278"/>
<dbReference type="InterPro" id="IPR036909">
    <property type="entry name" value="Cyt_c-like_dom_sf"/>
</dbReference>
<accession>A0A2Z6EYA5</accession>
<dbReference type="GO" id="GO:0009055">
    <property type="term" value="F:electron transfer activity"/>
    <property type="evidence" value="ECO:0007669"/>
    <property type="project" value="InterPro"/>
</dbReference>
<organism evidence="7 8">
    <name type="scientific">Mycoavidus cysteinexigens</name>
    <dbReference type="NCBI Taxonomy" id="1553431"/>
    <lineage>
        <taxon>Bacteria</taxon>
        <taxon>Pseudomonadati</taxon>
        <taxon>Pseudomonadota</taxon>
        <taxon>Betaproteobacteria</taxon>
        <taxon>Burkholderiales</taxon>
        <taxon>Burkholderiaceae</taxon>
        <taxon>Mycoavidus</taxon>
    </lineage>
</organism>
<dbReference type="PROSITE" id="PS51007">
    <property type="entry name" value="CYTC"/>
    <property type="match status" value="1"/>
</dbReference>
<dbReference type="Pfam" id="PF00034">
    <property type="entry name" value="Cytochrom_C"/>
    <property type="match status" value="1"/>
</dbReference>
<dbReference type="GO" id="GO:0020037">
    <property type="term" value="F:heme binding"/>
    <property type="evidence" value="ECO:0007669"/>
    <property type="project" value="InterPro"/>
</dbReference>
<keyword evidence="1" id="KW-0813">Transport</keyword>
<evidence type="ECO:0000256" key="5">
    <source>
        <dbReference type="ARBA" id="ARBA00023004"/>
    </source>
</evidence>
<reference evidence="7 8" key="1">
    <citation type="journal article" date="2018" name="Microbes Environ.">
        <title>Comparative Genomic Insights into Endofungal Lifestyles of Two Bacterial Endosymbionts, Mycoavidus cysteinexigens and Burkholderia rhizoxinica.</title>
        <authorList>
            <person name="Sharmin D."/>
            <person name="Guo Y."/>
            <person name="Nishizawa T."/>
            <person name="Ohshima S."/>
            <person name="Sato Y."/>
            <person name="Takashima Y."/>
            <person name="Narisawa K."/>
            <person name="Ohta H."/>
        </authorList>
    </citation>
    <scope>NUCLEOTIDE SEQUENCE [LARGE SCALE GENOMIC DNA]</scope>
    <source>
        <strain evidence="7 8">B1-EB</strain>
    </source>
</reference>
<dbReference type="Proteomes" id="UP000282597">
    <property type="component" value="Chromosome"/>
</dbReference>
<evidence type="ECO:0000256" key="3">
    <source>
        <dbReference type="ARBA" id="ARBA00022723"/>
    </source>
</evidence>
<proteinExistence type="predicted"/>
<evidence type="ECO:0000313" key="7">
    <source>
        <dbReference type="EMBL" id="BBE10439.1"/>
    </source>
</evidence>
<dbReference type="RefSeq" id="WP_232034117.1">
    <property type="nucleotide sequence ID" value="NZ_AP018150.1"/>
</dbReference>
<dbReference type="SUPFAM" id="SSF46626">
    <property type="entry name" value="Cytochrome c"/>
    <property type="match status" value="1"/>
</dbReference>
<keyword evidence="4" id="KW-0249">Electron transport</keyword>
<name>A0A2Z6EYA5_9BURK</name>
<sequence>MLVVNLNKIPCQVIRTVAMVLSVATCAVSSHAVYASDATQAQLLVRRNACMGCHTTDQKRIGPSYLAVAARYKDQPEALTKLVEKIKKGGAGVWGAIPMPSHPRLSETDAQTIVAWVLAGAPPK</sequence>
<feature type="binding site" description="covalent" evidence="6">
    <location>
        <position position="50"/>
    </location>
    <ligand>
        <name>heme c</name>
        <dbReference type="ChEBI" id="CHEBI:61717"/>
    </ligand>
</feature>
<evidence type="ECO:0000256" key="1">
    <source>
        <dbReference type="ARBA" id="ARBA00022448"/>
    </source>
</evidence>
<feature type="binding site" description="covalent" evidence="6">
    <location>
        <position position="99"/>
    </location>
    <ligand>
        <name>heme c</name>
        <dbReference type="ChEBI" id="CHEBI:61717"/>
    </ligand>
</feature>
<dbReference type="AlphaFoldDB" id="A0A2Z6EYA5"/>
<keyword evidence="8" id="KW-1185">Reference proteome</keyword>
<dbReference type="EMBL" id="AP018150">
    <property type="protein sequence ID" value="BBE10439.1"/>
    <property type="molecule type" value="Genomic_DNA"/>
</dbReference>
<feature type="binding site" description="covalent" evidence="6">
    <location>
        <position position="54"/>
    </location>
    <ligand>
        <name>heme c</name>
        <dbReference type="ChEBI" id="CHEBI:61717"/>
    </ligand>
</feature>